<organism evidence="1 2">
    <name type="scientific">Pinibacter soli</name>
    <dbReference type="NCBI Taxonomy" id="3044211"/>
    <lineage>
        <taxon>Bacteria</taxon>
        <taxon>Pseudomonadati</taxon>
        <taxon>Bacteroidota</taxon>
        <taxon>Chitinophagia</taxon>
        <taxon>Chitinophagales</taxon>
        <taxon>Chitinophagaceae</taxon>
        <taxon>Pinibacter</taxon>
    </lineage>
</organism>
<protein>
    <submittedName>
        <fullName evidence="1">DUF2190 family protein</fullName>
    </submittedName>
</protein>
<dbReference type="Pfam" id="PF09956">
    <property type="entry name" value="Phage_cement_2"/>
    <property type="match status" value="1"/>
</dbReference>
<evidence type="ECO:0000313" key="1">
    <source>
        <dbReference type="EMBL" id="MDI3319985.1"/>
    </source>
</evidence>
<comment type="caution">
    <text evidence="1">The sequence shown here is derived from an EMBL/GenBank/DDBJ whole genome shotgun (WGS) entry which is preliminary data.</text>
</comment>
<dbReference type="InterPro" id="IPR011231">
    <property type="entry name" value="Phage_VT1-Sakai_H0018"/>
</dbReference>
<reference evidence="1 2" key="1">
    <citation type="submission" date="2023-05" db="EMBL/GenBank/DDBJ databases">
        <title>Genome sequence of Pinibacter sp. MAH-24.</title>
        <authorList>
            <person name="Huq M.A."/>
        </authorList>
    </citation>
    <scope>NUCLEOTIDE SEQUENCE [LARGE SCALE GENOMIC DNA]</scope>
    <source>
        <strain evidence="1 2">MAH-24</strain>
    </source>
</reference>
<proteinExistence type="predicted"/>
<name>A0ABT6RBP0_9BACT</name>
<evidence type="ECO:0000313" key="2">
    <source>
        <dbReference type="Proteomes" id="UP001226434"/>
    </source>
</evidence>
<accession>A0ABT6RBP0</accession>
<sequence length="108" mass="11055">MNTLVSSGKTVEVVTPSGGYGSGQPVLLGSIVGISANKYAQNDTAVIYLVGAHKVAKASGAAWAVGDKIYWDDTAKVFTKTATSNTLAGYAWAAALSADATGVIFLRQ</sequence>
<gene>
    <name evidence="1" type="ORF">QJ048_09395</name>
</gene>
<keyword evidence="2" id="KW-1185">Reference proteome</keyword>
<dbReference type="Proteomes" id="UP001226434">
    <property type="component" value="Unassembled WGS sequence"/>
</dbReference>
<dbReference type="EMBL" id="JASBRG010000005">
    <property type="protein sequence ID" value="MDI3319985.1"/>
    <property type="molecule type" value="Genomic_DNA"/>
</dbReference>
<dbReference type="RefSeq" id="WP_282334085.1">
    <property type="nucleotide sequence ID" value="NZ_JASBRG010000005.1"/>
</dbReference>